<evidence type="ECO:0000259" key="1">
    <source>
        <dbReference type="Pfam" id="PF20700"/>
    </source>
</evidence>
<dbReference type="EMBL" id="CACVKT020002383">
    <property type="protein sequence ID" value="CAC5377711.1"/>
    <property type="molecule type" value="Genomic_DNA"/>
</dbReference>
<dbReference type="Proteomes" id="UP000507470">
    <property type="component" value="Unassembled WGS sequence"/>
</dbReference>
<feature type="domain" description="Mutator-like transposase" evidence="1">
    <location>
        <begin position="1"/>
        <end position="187"/>
    </location>
</feature>
<gene>
    <name evidence="2" type="ORF">MCOR_13996</name>
</gene>
<organism evidence="2 3">
    <name type="scientific">Mytilus coruscus</name>
    <name type="common">Sea mussel</name>
    <dbReference type="NCBI Taxonomy" id="42192"/>
    <lineage>
        <taxon>Eukaryota</taxon>
        <taxon>Metazoa</taxon>
        <taxon>Spiralia</taxon>
        <taxon>Lophotrochozoa</taxon>
        <taxon>Mollusca</taxon>
        <taxon>Bivalvia</taxon>
        <taxon>Autobranchia</taxon>
        <taxon>Pteriomorphia</taxon>
        <taxon>Mytilida</taxon>
        <taxon>Mytiloidea</taxon>
        <taxon>Mytilidae</taxon>
        <taxon>Mytilinae</taxon>
        <taxon>Mytilus</taxon>
    </lineage>
</organism>
<dbReference type="AlphaFoldDB" id="A0A6J8B2S4"/>
<protein>
    <recommendedName>
        <fullName evidence="1">Mutator-like transposase domain-containing protein</fullName>
    </recommendedName>
</protein>
<evidence type="ECO:0000313" key="2">
    <source>
        <dbReference type="EMBL" id="CAC5377711.1"/>
    </source>
</evidence>
<dbReference type="InterPro" id="IPR049012">
    <property type="entry name" value="Mutator_transp_dom"/>
</dbReference>
<reference evidence="2 3" key="1">
    <citation type="submission" date="2020-06" db="EMBL/GenBank/DDBJ databases">
        <authorList>
            <person name="Li R."/>
            <person name="Bekaert M."/>
        </authorList>
    </citation>
    <scope>NUCLEOTIDE SEQUENCE [LARGE SCALE GENOMIC DNA]</scope>
    <source>
        <strain evidence="3">wild</strain>
    </source>
</reference>
<name>A0A6J8B2S4_MYTCO</name>
<dbReference type="Pfam" id="PF20700">
    <property type="entry name" value="Mutator"/>
    <property type="match status" value="1"/>
</dbReference>
<proteinExistence type="predicted"/>
<dbReference type="OrthoDB" id="6126764at2759"/>
<keyword evidence="3" id="KW-1185">Reference proteome</keyword>
<evidence type="ECO:0000313" key="3">
    <source>
        <dbReference type="Proteomes" id="UP000507470"/>
    </source>
</evidence>
<accession>A0A6J8B2S4</accession>
<sequence length="239" mass="27406">MGWQKRESGRKYNSKSGVGTLIGDQTGKVVGRGILSSDCRVCTFWKAKNVETQEHKCTRNWFGSAKGMEPDVGARLIEDVETKNCQVSTVIMDDDTTTMARIRRTIQHPIKKLSDTNHIKSQFNNKLWTLKNTFKNDLTKPAITHLNRCFSFALYSNKNHPESMGNDLKAIVLHLYKEHDLCNKKWCSYKRNPDKYRPTVSLTSLPLRQKLAEIIGEYTSGYNIEKISLCINKRGRIFS</sequence>